<dbReference type="RefSeq" id="XP_025489060.1">
    <property type="nucleotide sequence ID" value="XM_025640150.1"/>
</dbReference>
<keyword evidence="1" id="KW-0732">Signal</keyword>
<protein>
    <submittedName>
        <fullName evidence="2">Uncharacterized protein</fullName>
    </submittedName>
</protein>
<reference evidence="2 3" key="1">
    <citation type="submission" date="2016-12" db="EMBL/GenBank/DDBJ databases">
        <title>The genomes of Aspergillus section Nigri reveals drivers in fungal speciation.</title>
        <authorList>
            <consortium name="DOE Joint Genome Institute"/>
            <person name="Vesth T.C."/>
            <person name="Nybo J."/>
            <person name="Theobald S."/>
            <person name="Brandl J."/>
            <person name="Frisvad J.C."/>
            <person name="Nielsen K.F."/>
            <person name="Lyhne E.K."/>
            <person name="Kogle M.E."/>
            <person name="Kuo A."/>
            <person name="Riley R."/>
            <person name="Clum A."/>
            <person name="Nolan M."/>
            <person name="Lipzen A."/>
            <person name="Salamov A."/>
            <person name="Henrissat B."/>
            <person name="Wiebenga A."/>
            <person name="De Vries R.P."/>
            <person name="Grigoriev I.V."/>
            <person name="Mortensen U.H."/>
            <person name="Andersen M.R."/>
            <person name="Baker S.E."/>
        </authorList>
    </citation>
    <scope>NUCLEOTIDE SEQUENCE [LARGE SCALE GENOMIC DNA]</scope>
    <source>
        <strain evidence="2 3">CBS 121591</strain>
    </source>
</reference>
<evidence type="ECO:0000313" key="3">
    <source>
        <dbReference type="Proteomes" id="UP000248340"/>
    </source>
</evidence>
<feature type="signal peptide" evidence="1">
    <location>
        <begin position="1"/>
        <end position="19"/>
    </location>
</feature>
<dbReference type="EMBL" id="KZ821725">
    <property type="protein sequence ID" value="PYH78860.1"/>
    <property type="molecule type" value="Genomic_DNA"/>
</dbReference>
<gene>
    <name evidence="2" type="ORF">BO82DRAFT_421135</name>
</gene>
<accession>A0A319C4L1</accession>
<dbReference type="VEuPathDB" id="FungiDB:BO82DRAFT_421135"/>
<keyword evidence="3" id="KW-1185">Reference proteome</keyword>
<dbReference type="Proteomes" id="UP000248340">
    <property type="component" value="Unassembled WGS sequence"/>
</dbReference>
<dbReference type="OrthoDB" id="4443452at2759"/>
<sequence>MELIPVILMLFASINLANCSRLTGPYEAIFFYYAYQIDAAAAAKAAEDGVLYTRTIGAECMDRPCTLAEFMRTIMDPDNLSAFRPTENAGTTSPDVHAIAEEIDEEWNYKSTNLRMDMIIEKAPENFAGVVSAVVSKIQQARAVVPSADLVAKAAAALQWARSIRLSELVVQYGTLNGYKAQAFLRNYKPPTLKVKLRDLGIDETHTPSLPIIYDDLDYEGMASDMADGDAANEEELLRDFMNWSKTKPITRPHQNHQTLVDVYERSVQSLEAGCS</sequence>
<dbReference type="AlphaFoldDB" id="A0A319C4L1"/>
<feature type="chain" id="PRO_5016301273" evidence="1">
    <location>
        <begin position="20"/>
        <end position="276"/>
    </location>
</feature>
<name>A0A319C4L1_9EURO</name>
<organism evidence="2 3">
    <name type="scientific">Aspergillus uvarum CBS 121591</name>
    <dbReference type="NCBI Taxonomy" id="1448315"/>
    <lineage>
        <taxon>Eukaryota</taxon>
        <taxon>Fungi</taxon>
        <taxon>Dikarya</taxon>
        <taxon>Ascomycota</taxon>
        <taxon>Pezizomycotina</taxon>
        <taxon>Eurotiomycetes</taxon>
        <taxon>Eurotiomycetidae</taxon>
        <taxon>Eurotiales</taxon>
        <taxon>Aspergillaceae</taxon>
        <taxon>Aspergillus</taxon>
        <taxon>Aspergillus subgen. Circumdati</taxon>
    </lineage>
</organism>
<proteinExistence type="predicted"/>
<evidence type="ECO:0000313" key="2">
    <source>
        <dbReference type="EMBL" id="PYH78860.1"/>
    </source>
</evidence>
<evidence type="ECO:0000256" key="1">
    <source>
        <dbReference type="SAM" id="SignalP"/>
    </source>
</evidence>
<dbReference type="GeneID" id="37142892"/>